<dbReference type="Pfam" id="PF13428">
    <property type="entry name" value="TPR_14"/>
    <property type="match status" value="1"/>
</dbReference>
<dbReference type="SMART" id="SM00028">
    <property type="entry name" value="TPR"/>
    <property type="match status" value="6"/>
</dbReference>
<dbReference type="RefSeq" id="WP_346031907.1">
    <property type="nucleotide sequence ID" value="NZ_BAABHV010000008.1"/>
</dbReference>
<dbReference type="Gene3D" id="1.25.40.1040">
    <property type="match status" value="1"/>
</dbReference>
<evidence type="ECO:0000313" key="3">
    <source>
        <dbReference type="EMBL" id="GAA5050037.1"/>
    </source>
</evidence>
<dbReference type="Pfam" id="PF14559">
    <property type="entry name" value="TPR_19"/>
    <property type="match status" value="1"/>
</dbReference>
<keyword evidence="4" id="KW-1185">Reference proteome</keyword>
<dbReference type="InterPro" id="IPR011990">
    <property type="entry name" value="TPR-like_helical_dom_sf"/>
</dbReference>
<dbReference type="InterPro" id="IPR027417">
    <property type="entry name" value="P-loop_NTPase"/>
</dbReference>
<feature type="repeat" description="TPR" evidence="2">
    <location>
        <begin position="270"/>
        <end position="303"/>
    </location>
</feature>
<dbReference type="Pfam" id="PF13469">
    <property type="entry name" value="Sulfotransfer_3"/>
    <property type="match status" value="1"/>
</dbReference>
<name>A0ABP9K3C9_9SPHN</name>
<dbReference type="Proteomes" id="UP001500518">
    <property type="component" value="Unassembled WGS sequence"/>
</dbReference>
<accession>A0ABP9K3C9</accession>
<keyword evidence="1" id="KW-0808">Transferase</keyword>
<dbReference type="InterPro" id="IPR026634">
    <property type="entry name" value="TPST-like"/>
</dbReference>
<dbReference type="Gene3D" id="1.25.40.10">
    <property type="entry name" value="Tetratricopeptide repeat domain"/>
    <property type="match status" value="2"/>
</dbReference>
<feature type="repeat" description="TPR" evidence="2">
    <location>
        <begin position="72"/>
        <end position="105"/>
    </location>
</feature>
<dbReference type="SUPFAM" id="SSF52540">
    <property type="entry name" value="P-loop containing nucleoside triphosphate hydrolases"/>
    <property type="match status" value="1"/>
</dbReference>
<dbReference type="PANTHER" id="PTHR12788">
    <property type="entry name" value="PROTEIN-TYROSINE SULFOTRANSFERASE 2"/>
    <property type="match status" value="1"/>
</dbReference>
<dbReference type="Gene3D" id="3.40.50.300">
    <property type="entry name" value="P-loop containing nucleotide triphosphate hydrolases"/>
    <property type="match status" value="1"/>
</dbReference>
<reference evidence="4" key="1">
    <citation type="journal article" date="2019" name="Int. J. Syst. Evol. Microbiol.">
        <title>The Global Catalogue of Microorganisms (GCM) 10K type strain sequencing project: providing services to taxonomists for standard genome sequencing and annotation.</title>
        <authorList>
            <consortium name="The Broad Institute Genomics Platform"/>
            <consortium name="The Broad Institute Genome Sequencing Center for Infectious Disease"/>
            <person name="Wu L."/>
            <person name="Ma J."/>
        </authorList>
    </citation>
    <scope>NUCLEOTIDE SEQUENCE [LARGE SCALE GENOMIC DNA]</scope>
    <source>
        <strain evidence="4">JCM 18014</strain>
    </source>
</reference>
<keyword evidence="2" id="KW-0802">TPR repeat</keyword>
<evidence type="ECO:0000256" key="1">
    <source>
        <dbReference type="ARBA" id="ARBA00022679"/>
    </source>
</evidence>
<dbReference type="Pfam" id="PF13432">
    <property type="entry name" value="TPR_16"/>
    <property type="match status" value="1"/>
</dbReference>
<dbReference type="InterPro" id="IPR019734">
    <property type="entry name" value="TPR_rpt"/>
</dbReference>
<dbReference type="SUPFAM" id="SSF48452">
    <property type="entry name" value="TPR-like"/>
    <property type="match status" value="1"/>
</dbReference>
<protein>
    <submittedName>
        <fullName evidence="3">Tetratricopeptide repeat-containing sulfotransferase family protein</fullName>
    </submittedName>
</protein>
<dbReference type="PROSITE" id="PS50005">
    <property type="entry name" value="TPR"/>
    <property type="match status" value="2"/>
</dbReference>
<dbReference type="EMBL" id="BAABHV010000008">
    <property type="protein sequence ID" value="GAA5050037.1"/>
    <property type="molecule type" value="Genomic_DNA"/>
</dbReference>
<organism evidence="3 4">
    <name type="scientific">Erythrobacter westpacificensis</name>
    <dbReference type="NCBI Taxonomy" id="1055231"/>
    <lineage>
        <taxon>Bacteria</taxon>
        <taxon>Pseudomonadati</taxon>
        <taxon>Pseudomonadota</taxon>
        <taxon>Alphaproteobacteria</taxon>
        <taxon>Sphingomonadales</taxon>
        <taxon>Erythrobacteraceae</taxon>
        <taxon>Erythrobacter/Porphyrobacter group</taxon>
        <taxon>Erythrobacter</taxon>
    </lineage>
</organism>
<evidence type="ECO:0000256" key="2">
    <source>
        <dbReference type="PROSITE-ProRule" id="PRU00339"/>
    </source>
</evidence>
<evidence type="ECO:0000313" key="4">
    <source>
        <dbReference type="Proteomes" id="UP001500518"/>
    </source>
</evidence>
<dbReference type="PANTHER" id="PTHR12788:SF10">
    <property type="entry name" value="PROTEIN-TYROSINE SULFOTRANSFERASE"/>
    <property type="match status" value="1"/>
</dbReference>
<sequence>MENRDEQLALAQKAMQAGDFAQGLALAEGVLAGEPGDGEALYMAAVALRYLGRLAEASDMLARLHAAMPEYGRAWQEAGHLARAQSNSSQAIAAFQRAVRFNPALDASWRALGELQDGAAARAAQTQAQRLASLPRELVAVTHHLHEGRVLRAEEICRHYLRANPKSVEGMRLLAQIGIKLGILDDAEFLLESARVFEPENVQVRLDYIDALRRRQKFDRAREEAQSLYESDPENPLFQSHLAIESMQTGDYDRAFALFDKVLEKVPGDPATLTSRGHALKTTGETEKAIESYRAAFAAKPDHGDAWYALANLKTYRFSDDEMAQMEDQAARPDLAFMDRVHLSFALGKAHEDRKNYEASFGHYERGNALKRAQTRYDADAMSAELAKQREVCTSELFAKQAGEGHGAPDPIFILGLPRAGSTLLEQILASHPQVDGTMELPDILALAHRLRGRKAGQSNYPEVLHDLTGEQLQKFGQQYIENTAIHRQGAPFFIDKMPNNFRHIGLIHLILPNAKIIDARRAPMDCCFSGFKQLFAEGQEFTYGLTEIGRYFADYVDLMEHWDAVLPGKVLRVQHEDVLDDPEGQIRRILDYCGLPFEEACLNFHQTSRAVRTASSEQVRQPINRSGQGAWVPYDPWLGDLRAALGFPG</sequence>
<gene>
    <name evidence="3" type="ORF">GCM10023208_08700</name>
</gene>
<comment type="caution">
    <text evidence="3">The sequence shown here is derived from an EMBL/GenBank/DDBJ whole genome shotgun (WGS) entry which is preliminary data.</text>
</comment>
<proteinExistence type="predicted"/>